<protein>
    <submittedName>
        <fullName evidence="13">Potassium channel subfamily K member 18-like isoform X1</fullName>
    </submittedName>
</protein>
<keyword evidence="7 8" id="KW-0407">Ion channel</keyword>
<accession>A0ABM1BAI4</accession>
<feature type="compositionally biased region" description="Polar residues" evidence="9">
    <location>
        <begin position="272"/>
        <end position="285"/>
    </location>
</feature>
<feature type="compositionally biased region" description="Low complexity" evidence="9">
    <location>
        <begin position="220"/>
        <end position="231"/>
    </location>
</feature>
<organism evidence="12 13">
    <name type="scientific">Limulus polyphemus</name>
    <name type="common">Atlantic horseshoe crab</name>
    <dbReference type="NCBI Taxonomy" id="6850"/>
    <lineage>
        <taxon>Eukaryota</taxon>
        <taxon>Metazoa</taxon>
        <taxon>Ecdysozoa</taxon>
        <taxon>Arthropoda</taxon>
        <taxon>Chelicerata</taxon>
        <taxon>Merostomata</taxon>
        <taxon>Xiphosura</taxon>
        <taxon>Limulidae</taxon>
        <taxon>Limulus</taxon>
    </lineage>
</organism>
<evidence type="ECO:0000256" key="4">
    <source>
        <dbReference type="ARBA" id="ARBA00022989"/>
    </source>
</evidence>
<evidence type="ECO:0000313" key="13">
    <source>
        <dbReference type="RefSeq" id="XP_013778127.1"/>
    </source>
</evidence>
<evidence type="ECO:0000256" key="5">
    <source>
        <dbReference type="ARBA" id="ARBA00023065"/>
    </source>
</evidence>
<dbReference type="InterPro" id="IPR003280">
    <property type="entry name" value="2pore_dom_K_chnl"/>
</dbReference>
<evidence type="ECO:0000256" key="8">
    <source>
        <dbReference type="RuleBase" id="RU003857"/>
    </source>
</evidence>
<evidence type="ECO:0000256" key="6">
    <source>
        <dbReference type="ARBA" id="ARBA00023136"/>
    </source>
</evidence>
<feature type="transmembrane region" description="Helical" evidence="10">
    <location>
        <begin position="21"/>
        <end position="44"/>
    </location>
</feature>
<evidence type="ECO:0000256" key="1">
    <source>
        <dbReference type="ARBA" id="ARBA00004141"/>
    </source>
</evidence>
<dbReference type="Pfam" id="PF07885">
    <property type="entry name" value="Ion_trans_2"/>
    <property type="match status" value="2"/>
</dbReference>
<dbReference type="GeneID" id="106462726"/>
<feature type="transmembrane region" description="Helical" evidence="10">
    <location>
        <begin position="425"/>
        <end position="447"/>
    </location>
</feature>
<evidence type="ECO:0000256" key="9">
    <source>
        <dbReference type="SAM" id="MobiDB-lite"/>
    </source>
</evidence>
<dbReference type="PANTHER" id="PTHR11003:SF352">
    <property type="entry name" value="BCDNA.GH04802-RELATED"/>
    <property type="match status" value="1"/>
</dbReference>
<evidence type="ECO:0000256" key="10">
    <source>
        <dbReference type="SAM" id="Phobius"/>
    </source>
</evidence>
<feature type="transmembrane region" description="Helical" evidence="10">
    <location>
        <begin position="126"/>
        <end position="144"/>
    </location>
</feature>
<keyword evidence="12" id="KW-1185">Reference proteome</keyword>
<feature type="compositionally biased region" description="Basic and acidic residues" evidence="9">
    <location>
        <begin position="291"/>
        <end position="301"/>
    </location>
</feature>
<keyword evidence="4 10" id="KW-1133">Transmembrane helix</keyword>
<gene>
    <name evidence="13" type="primary">LOC106462726</name>
</gene>
<feature type="domain" description="Potassium channel" evidence="11">
    <location>
        <begin position="369"/>
        <end position="450"/>
    </location>
</feature>
<evidence type="ECO:0000256" key="7">
    <source>
        <dbReference type="ARBA" id="ARBA00023303"/>
    </source>
</evidence>
<feature type="region of interest" description="Disordered" evidence="9">
    <location>
        <begin position="272"/>
        <end position="302"/>
    </location>
</feature>
<evidence type="ECO:0000259" key="11">
    <source>
        <dbReference type="Pfam" id="PF07885"/>
    </source>
</evidence>
<name>A0ABM1BAI4_LIMPO</name>
<evidence type="ECO:0000256" key="3">
    <source>
        <dbReference type="ARBA" id="ARBA00022692"/>
    </source>
</evidence>
<dbReference type="PANTHER" id="PTHR11003">
    <property type="entry name" value="POTASSIUM CHANNEL, SUBFAMILY K"/>
    <property type="match status" value="1"/>
</dbReference>
<feature type="compositionally biased region" description="Basic and acidic residues" evidence="9">
    <location>
        <begin position="348"/>
        <end position="357"/>
    </location>
</feature>
<proteinExistence type="inferred from homology"/>
<feature type="region of interest" description="Disordered" evidence="9">
    <location>
        <begin position="220"/>
        <end position="260"/>
    </location>
</feature>
<dbReference type="Gene3D" id="1.10.287.70">
    <property type="match status" value="1"/>
</dbReference>
<sequence length="471" mass="53052">MLQDLENHEEAARKTRWKHCLRLVAAYLFSDVGVCGLAVSYAMLGALVFEALETRHELAEREHVRQHRADCMRDLWRITNKLNVLYEANWTLAVGGRLREFEQTVVNAVRNEGYDGREVEALELQWSFPGALLYSLTVITTIGYGNTAPKTSLGKVLTVLYATVGIPLMFLCLLNAGHLFARIFKFSYFHVLCVQCRQRARISKVREAVRVMLYKHFPGNSSTTRNQQQTTDGNLEPSATSQQLNGQVEQQATDSDRLCTDNEELGVTDNLITSASENERSTAAQSVVSSRDSDSSRHELVEANDVVLEESLTDSSDISIESRLHNTNSSSFPPPFSDHTNLDGTCPNKEDNPRPKEEERVPVYVVMLFITGYIFVGAIMFSVGENWNFIDAVYFCLTALSTVGFGNLVPGSYDFNTQSQSAQTRLIICCFYLIFGLAVVLMSYNLIQEEIMLKFKRISRNLKIMPQNEKS</sequence>
<feature type="region of interest" description="Disordered" evidence="9">
    <location>
        <begin position="324"/>
        <end position="357"/>
    </location>
</feature>
<keyword evidence="3 8" id="KW-0812">Transmembrane</keyword>
<keyword evidence="2 8" id="KW-0813">Transport</keyword>
<dbReference type="Proteomes" id="UP000694941">
    <property type="component" value="Unplaced"/>
</dbReference>
<dbReference type="RefSeq" id="XP_013778127.1">
    <property type="nucleotide sequence ID" value="XM_013922673.2"/>
</dbReference>
<dbReference type="PRINTS" id="PR01333">
    <property type="entry name" value="2POREKCHANEL"/>
</dbReference>
<evidence type="ECO:0000313" key="12">
    <source>
        <dbReference type="Proteomes" id="UP000694941"/>
    </source>
</evidence>
<reference evidence="13" key="1">
    <citation type="submission" date="2025-08" db="UniProtKB">
        <authorList>
            <consortium name="RefSeq"/>
        </authorList>
    </citation>
    <scope>IDENTIFICATION</scope>
    <source>
        <tissue evidence="13">Muscle</tissue>
    </source>
</reference>
<feature type="domain" description="Potassium channel" evidence="11">
    <location>
        <begin position="125"/>
        <end position="180"/>
    </location>
</feature>
<feature type="transmembrane region" description="Helical" evidence="10">
    <location>
        <begin position="361"/>
        <end position="381"/>
    </location>
</feature>
<feature type="compositionally biased region" description="Polar residues" evidence="9">
    <location>
        <begin position="237"/>
        <end position="253"/>
    </location>
</feature>
<dbReference type="InterPro" id="IPR013099">
    <property type="entry name" value="K_chnl_dom"/>
</dbReference>
<comment type="subcellular location">
    <subcellularLocation>
        <location evidence="1">Membrane</location>
        <topology evidence="1">Multi-pass membrane protein</topology>
    </subcellularLocation>
</comment>
<feature type="transmembrane region" description="Helical" evidence="10">
    <location>
        <begin position="156"/>
        <end position="181"/>
    </location>
</feature>
<feature type="transmembrane region" description="Helical" evidence="10">
    <location>
        <begin position="393"/>
        <end position="413"/>
    </location>
</feature>
<keyword evidence="5 8" id="KW-0406">Ion transport</keyword>
<keyword evidence="6 10" id="KW-0472">Membrane</keyword>
<evidence type="ECO:0000256" key="2">
    <source>
        <dbReference type="ARBA" id="ARBA00022448"/>
    </source>
</evidence>
<dbReference type="SUPFAM" id="SSF81324">
    <property type="entry name" value="Voltage-gated potassium channels"/>
    <property type="match status" value="2"/>
</dbReference>
<comment type="similarity">
    <text evidence="8">Belongs to the two pore domain potassium channel (TC 1.A.1.8) family.</text>
</comment>